<reference evidence="15 16" key="1">
    <citation type="submission" date="2018-10" db="EMBL/GenBank/DDBJ databases">
        <title>Comparison of Escherichia coli isolates recovered from retail chicken and from chicken fecal samples by antimicrobial susceptibility test and whole genome sequencing.</title>
        <authorList>
            <person name="Tang B."/>
            <person name="Ma Y."/>
            <person name="He X."/>
            <person name="Cao L."/>
            <person name="Xia X."/>
            <person name="Yang H."/>
        </authorList>
    </citation>
    <scope>NUCLEOTIDE SEQUENCE [LARGE SCALE GENOMIC DNA]</scope>
    <source>
        <strain evidence="15 16">CMJH98b</strain>
    </source>
</reference>
<evidence type="ECO:0000256" key="3">
    <source>
        <dbReference type="ARBA" id="ARBA00012747"/>
    </source>
</evidence>
<dbReference type="GO" id="GO:0005737">
    <property type="term" value="C:cytoplasm"/>
    <property type="evidence" value="ECO:0007669"/>
    <property type="project" value="TreeGrafter"/>
</dbReference>
<feature type="domain" description="PurM-like C-terminal" evidence="14">
    <location>
        <begin position="23"/>
        <end position="164"/>
    </location>
</feature>
<keyword evidence="4 15" id="KW-0436">Ligase</keyword>
<dbReference type="EMBL" id="RDDM01000588">
    <property type="protein sequence ID" value="RLY51196.1"/>
    <property type="molecule type" value="Genomic_DNA"/>
</dbReference>
<dbReference type="EC" id="6.3.5.3" evidence="3"/>
<dbReference type="Gene3D" id="3.90.650.10">
    <property type="entry name" value="PurM-like C-terminal domain"/>
    <property type="match status" value="1"/>
</dbReference>
<comment type="caution">
    <text evidence="15">The sequence shown here is derived from an EMBL/GenBank/DDBJ whole genome shotgun (WGS) entry which is preliminary data.</text>
</comment>
<dbReference type="InterPro" id="IPR010918">
    <property type="entry name" value="PurM-like_C_dom"/>
</dbReference>
<sequence>AFARVEDVRHTITPQLSTEDNALLLIDLGKGNNALGATALAQVYRQLGDKPADVRDVAQLKGFYDAIQALVAQRKLLAYHDRSDGGLLVTLAEMAFAGHCGIDADIATLGDDRLAALFNEELGAVIQVRAADREAVESVLAQHGLADCVHYVGQAVSGDRFVITANGQTVFSESRTTLRVWWAETTWQMQRLRDNPECADQEHQAKSNDADPGLNVKLSFDINEDVAAPFIATGARPKVAVLREQGVNSHVEMAAAFHRAGFDAIDVHMSDLLAGRTGLEDFHALVACGGFSYGDVLGAGEGWAKSILFNDRVRDEFATFFHRPQTLALGVCNGCQMMSNLRELIPGSELWPRFVRNTSDRFEARFSLVEVTQSPSLLLQGMVGSQMPIAVSHGEGRVEVRDAAHLAALESKGLVALRYVDNFGKVTETYPANPNGSPNGITAVTTESGRVTIMMPHPERVFRTVSNSWHPENWGEDGPWMRIFRNARKQLG</sequence>
<dbReference type="GO" id="GO:0046872">
    <property type="term" value="F:metal ion binding"/>
    <property type="evidence" value="ECO:0007669"/>
    <property type="project" value="UniProtKB-KW"/>
</dbReference>
<evidence type="ECO:0000256" key="6">
    <source>
        <dbReference type="ARBA" id="ARBA00022741"/>
    </source>
</evidence>
<dbReference type="FunFam" id="3.90.650.10:FF:000005">
    <property type="entry name" value="Phosphoribosylformylglycinamidine synthase"/>
    <property type="match status" value="1"/>
</dbReference>
<gene>
    <name evidence="15" type="ORF">EAI46_28195</name>
</gene>
<dbReference type="NCBIfam" id="NF003672">
    <property type="entry name" value="PRK05297.1"/>
    <property type="match status" value="1"/>
</dbReference>
<evidence type="ECO:0000256" key="1">
    <source>
        <dbReference type="ARBA" id="ARBA00004920"/>
    </source>
</evidence>
<evidence type="ECO:0000256" key="4">
    <source>
        <dbReference type="ARBA" id="ARBA00022598"/>
    </source>
</evidence>
<evidence type="ECO:0000256" key="7">
    <source>
        <dbReference type="ARBA" id="ARBA00022755"/>
    </source>
</evidence>
<proteinExistence type="inferred from homology"/>
<dbReference type="SUPFAM" id="SSF52317">
    <property type="entry name" value="Class I glutamine amidotransferase-like"/>
    <property type="match status" value="1"/>
</dbReference>
<dbReference type="PANTHER" id="PTHR10099">
    <property type="entry name" value="PHOSPHORIBOSYLFORMYLGLYCINAMIDINE SYNTHASE"/>
    <property type="match status" value="1"/>
</dbReference>
<evidence type="ECO:0000313" key="16">
    <source>
        <dbReference type="Proteomes" id="UP000281340"/>
    </source>
</evidence>
<evidence type="ECO:0000256" key="12">
    <source>
        <dbReference type="ARBA" id="ARBA00032632"/>
    </source>
</evidence>
<dbReference type="PANTHER" id="PTHR10099:SF1">
    <property type="entry name" value="PHOSPHORIBOSYLFORMYLGLYCINAMIDINE SYNTHASE"/>
    <property type="match status" value="1"/>
</dbReference>
<keyword evidence="8" id="KW-0067">ATP-binding</keyword>
<dbReference type="FunFam" id="3.40.50.880:FF:000008">
    <property type="entry name" value="Phosphoribosylformylglycinamidine synthase"/>
    <property type="match status" value="1"/>
</dbReference>
<evidence type="ECO:0000259" key="14">
    <source>
        <dbReference type="Pfam" id="PF02769"/>
    </source>
</evidence>
<evidence type="ECO:0000256" key="2">
    <source>
        <dbReference type="ARBA" id="ARBA00008608"/>
    </source>
</evidence>
<evidence type="ECO:0000256" key="8">
    <source>
        <dbReference type="ARBA" id="ARBA00022840"/>
    </source>
</evidence>
<evidence type="ECO:0000313" key="15">
    <source>
        <dbReference type="EMBL" id="RLY51196.1"/>
    </source>
</evidence>
<keyword evidence="9" id="KW-0460">Magnesium</keyword>
<evidence type="ECO:0000256" key="13">
    <source>
        <dbReference type="ARBA" id="ARBA00052585"/>
    </source>
</evidence>
<comment type="catalytic activity">
    <reaction evidence="13">
        <text>N(2)-formyl-N(1)-(5-phospho-beta-D-ribosyl)glycinamide + L-glutamine + ATP + H2O = 2-formamido-N(1)-(5-O-phospho-beta-D-ribosyl)acetamidine + L-glutamate + ADP + phosphate + H(+)</text>
        <dbReference type="Rhea" id="RHEA:17129"/>
        <dbReference type="ChEBI" id="CHEBI:15377"/>
        <dbReference type="ChEBI" id="CHEBI:15378"/>
        <dbReference type="ChEBI" id="CHEBI:29985"/>
        <dbReference type="ChEBI" id="CHEBI:30616"/>
        <dbReference type="ChEBI" id="CHEBI:43474"/>
        <dbReference type="ChEBI" id="CHEBI:58359"/>
        <dbReference type="ChEBI" id="CHEBI:147286"/>
        <dbReference type="ChEBI" id="CHEBI:147287"/>
        <dbReference type="ChEBI" id="CHEBI:456216"/>
        <dbReference type="EC" id="6.3.5.3"/>
    </reaction>
</comment>
<comment type="similarity">
    <text evidence="2">In the N-terminal section; belongs to the FGAMS family.</text>
</comment>
<dbReference type="CDD" id="cd01740">
    <property type="entry name" value="GATase1_FGAR_AT"/>
    <property type="match status" value="1"/>
</dbReference>
<dbReference type="Pfam" id="PF02769">
    <property type="entry name" value="AIRS_C"/>
    <property type="match status" value="1"/>
</dbReference>
<name>A0A3L9HMH1_ECOLX</name>
<organism evidence="15 16">
    <name type="scientific">Escherichia coli</name>
    <dbReference type="NCBI Taxonomy" id="562"/>
    <lineage>
        <taxon>Bacteria</taxon>
        <taxon>Pseudomonadati</taxon>
        <taxon>Pseudomonadota</taxon>
        <taxon>Gammaproteobacteria</taxon>
        <taxon>Enterobacterales</taxon>
        <taxon>Enterobacteriaceae</taxon>
        <taxon>Escherichia</taxon>
    </lineage>
</organism>
<accession>A0A3L9HMH1</accession>
<dbReference type="GO" id="GO:0005524">
    <property type="term" value="F:ATP binding"/>
    <property type="evidence" value="ECO:0007669"/>
    <property type="project" value="UniProtKB-KW"/>
</dbReference>
<dbReference type="Gene3D" id="3.40.50.880">
    <property type="match status" value="1"/>
</dbReference>
<evidence type="ECO:0000256" key="11">
    <source>
        <dbReference type="ARBA" id="ARBA00029823"/>
    </source>
</evidence>
<comment type="pathway">
    <text evidence="1">Purine metabolism; IMP biosynthesis via de novo pathway; 5-amino-1-(5-phospho-D-ribosyl)imidazole from N(2)-formyl-N(1)-(5-phospho-D-ribosyl)glycinamide: step 1/2.</text>
</comment>
<keyword evidence="5" id="KW-0479">Metal-binding</keyword>
<evidence type="ECO:0000256" key="9">
    <source>
        <dbReference type="ARBA" id="ARBA00022842"/>
    </source>
</evidence>
<dbReference type="SMART" id="SM01211">
    <property type="entry name" value="GATase_5"/>
    <property type="match status" value="1"/>
</dbReference>
<dbReference type="Pfam" id="PF13507">
    <property type="entry name" value="GATase_5"/>
    <property type="match status" value="1"/>
</dbReference>
<evidence type="ECO:0000256" key="5">
    <source>
        <dbReference type="ARBA" id="ARBA00022723"/>
    </source>
</evidence>
<dbReference type="Proteomes" id="UP000281340">
    <property type="component" value="Unassembled WGS sequence"/>
</dbReference>
<dbReference type="PROSITE" id="PS51273">
    <property type="entry name" value="GATASE_TYPE_1"/>
    <property type="match status" value="1"/>
</dbReference>
<keyword evidence="6" id="KW-0547">Nucleotide-binding</keyword>
<keyword evidence="10" id="KW-0315">Glutamine amidotransferase</keyword>
<evidence type="ECO:0000256" key="10">
    <source>
        <dbReference type="ARBA" id="ARBA00022962"/>
    </source>
</evidence>
<dbReference type="SUPFAM" id="SSF56042">
    <property type="entry name" value="PurM C-terminal domain-like"/>
    <property type="match status" value="1"/>
</dbReference>
<feature type="non-terminal residue" evidence="15">
    <location>
        <position position="1"/>
    </location>
</feature>
<dbReference type="InterPro" id="IPR036676">
    <property type="entry name" value="PurM-like_C_sf"/>
</dbReference>
<dbReference type="GO" id="GO:0004642">
    <property type="term" value="F:phosphoribosylformylglycinamidine synthase activity"/>
    <property type="evidence" value="ECO:0007669"/>
    <property type="project" value="UniProtKB-EC"/>
</dbReference>
<keyword evidence="7" id="KW-0658">Purine biosynthesis</keyword>
<dbReference type="InterPro" id="IPR029062">
    <property type="entry name" value="Class_I_gatase-like"/>
</dbReference>
<dbReference type="GO" id="GO:0006164">
    <property type="term" value="P:purine nucleotide biosynthetic process"/>
    <property type="evidence" value="ECO:0007669"/>
    <property type="project" value="UniProtKB-KW"/>
</dbReference>
<dbReference type="AlphaFoldDB" id="A0A3L9HMH1"/>
<protein>
    <recommendedName>
        <fullName evidence="3">phosphoribosylformylglycinamidine synthase</fullName>
        <ecNumber evidence="3">6.3.5.3</ecNumber>
    </recommendedName>
    <alternativeName>
        <fullName evidence="12">Formylglycinamide ribonucleotide amidotransferase</fullName>
    </alternativeName>
    <alternativeName>
        <fullName evidence="11">Formylglycinamide ribotide amidotransferase</fullName>
    </alternativeName>
</protein>